<feature type="binding site" evidence="7">
    <location>
        <position position="148"/>
    </location>
    <ligand>
        <name>NADP(+)</name>
        <dbReference type="ChEBI" id="CHEBI:58349"/>
    </ligand>
</feature>
<dbReference type="Proteomes" id="UP000319732">
    <property type="component" value="Unassembled WGS sequence"/>
</dbReference>
<keyword evidence="10" id="KW-1185">Reference proteome</keyword>
<dbReference type="PRINTS" id="PR00371">
    <property type="entry name" value="FPNCR"/>
</dbReference>
<dbReference type="EMBL" id="VHSG01000002">
    <property type="protein sequence ID" value="TQV86147.1"/>
    <property type="molecule type" value="Genomic_DNA"/>
</dbReference>
<evidence type="ECO:0000313" key="9">
    <source>
        <dbReference type="EMBL" id="TQV86147.1"/>
    </source>
</evidence>
<protein>
    <submittedName>
        <fullName evidence="9">Ferredoxin-NADP reductase</fullName>
    </submittedName>
</protein>
<feature type="binding site" evidence="7">
    <location>
        <position position="71"/>
    </location>
    <ligand>
        <name>NADP(+)</name>
        <dbReference type="ChEBI" id="CHEBI:58349"/>
    </ligand>
</feature>
<dbReference type="PIRSF" id="PIRSF000361">
    <property type="entry name" value="Frd-NADP+_RD"/>
    <property type="match status" value="1"/>
</dbReference>
<comment type="caution">
    <text evidence="9">The sequence shown here is derived from an EMBL/GenBank/DDBJ whole genome shotgun (WGS) entry which is preliminary data.</text>
</comment>
<keyword evidence="2 6" id="KW-0285">Flavoprotein</keyword>
<dbReference type="Gene3D" id="3.40.50.80">
    <property type="entry name" value="Nucleotide-binding domain of ferredoxin-NADP reductase (FNR) module"/>
    <property type="match status" value="1"/>
</dbReference>
<evidence type="ECO:0000256" key="4">
    <source>
        <dbReference type="ARBA" id="ARBA00022857"/>
    </source>
</evidence>
<dbReference type="InterPro" id="IPR008333">
    <property type="entry name" value="Cbr1-like_FAD-bd_dom"/>
</dbReference>
<dbReference type="OrthoDB" id="9796486at2"/>
<dbReference type="PANTHER" id="PTHR43314">
    <property type="match status" value="1"/>
</dbReference>
<organism evidence="9 10">
    <name type="scientific">Exilibacterium tricleocarpae</name>
    <dbReference type="NCBI Taxonomy" id="2591008"/>
    <lineage>
        <taxon>Bacteria</taxon>
        <taxon>Pseudomonadati</taxon>
        <taxon>Pseudomonadota</taxon>
        <taxon>Gammaproteobacteria</taxon>
        <taxon>Cellvibrionales</taxon>
        <taxon>Cellvibrionaceae</taxon>
        <taxon>Exilibacterium</taxon>
    </lineage>
</organism>
<evidence type="ECO:0000256" key="1">
    <source>
        <dbReference type="ARBA" id="ARBA00001974"/>
    </source>
</evidence>
<evidence type="ECO:0000259" key="8">
    <source>
        <dbReference type="PROSITE" id="PS51384"/>
    </source>
</evidence>
<evidence type="ECO:0000313" key="10">
    <source>
        <dbReference type="Proteomes" id="UP000319732"/>
    </source>
</evidence>
<reference evidence="9 10" key="1">
    <citation type="submission" date="2019-06" db="EMBL/GenBank/DDBJ databases">
        <title>Whole genome sequence for Cellvibrionaceae sp. R142.</title>
        <authorList>
            <person name="Wang G."/>
        </authorList>
    </citation>
    <scope>NUCLEOTIDE SEQUENCE [LARGE SCALE GENOMIC DNA]</scope>
    <source>
        <strain evidence="9 10">R142</strain>
    </source>
</reference>
<feature type="domain" description="FAD-binding FR-type" evidence="8">
    <location>
        <begin position="9"/>
        <end position="133"/>
    </location>
</feature>
<name>A0A545U9K6_9GAMM</name>
<accession>A0A545U9K6</accession>
<keyword evidence="4 6" id="KW-0521">NADP</keyword>
<gene>
    <name evidence="9" type="ORF">FKG94_00920</name>
</gene>
<evidence type="ECO:0000256" key="3">
    <source>
        <dbReference type="ARBA" id="ARBA00022827"/>
    </source>
</evidence>
<evidence type="ECO:0000256" key="6">
    <source>
        <dbReference type="PIRNR" id="PIRNR000361"/>
    </source>
</evidence>
<dbReference type="InterPro" id="IPR001433">
    <property type="entry name" value="OxRdtase_FAD/NAD-bd"/>
</dbReference>
<dbReference type="RefSeq" id="WP_142902299.1">
    <property type="nucleotide sequence ID" value="NZ_ML660087.1"/>
</dbReference>
<proteinExistence type="predicted"/>
<dbReference type="InterPro" id="IPR017938">
    <property type="entry name" value="Riboflavin_synthase-like_b-brl"/>
</dbReference>
<dbReference type="Gene3D" id="2.40.30.10">
    <property type="entry name" value="Translation factors"/>
    <property type="match status" value="1"/>
</dbReference>
<comment type="cofactor">
    <cofactor evidence="1">
        <name>FAD</name>
        <dbReference type="ChEBI" id="CHEBI:57692"/>
    </cofactor>
</comment>
<dbReference type="Pfam" id="PF00175">
    <property type="entry name" value="NAD_binding_1"/>
    <property type="match status" value="1"/>
</dbReference>
<evidence type="ECO:0000256" key="5">
    <source>
        <dbReference type="ARBA" id="ARBA00023002"/>
    </source>
</evidence>
<keyword evidence="5 6" id="KW-0560">Oxidoreductase</keyword>
<dbReference type="InterPro" id="IPR039261">
    <property type="entry name" value="FNR_nucleotide-bd"/>
</dbReference>
<dbReference type="InterPro" id="IPR001709">
    <property type="entry name" value="Flavoprot_Pyr_Nucl_cyt_Rdtase"/>
</dbReference>
<dbReference type="PROSITE" id="PS51384">
    <property type="entry name" value="FAD_FR"/>
    <property type="match status" value="1"/>
</dbReference>
<evidence type="ECO:0000256" key="2">
    <source>
        <dbReference type="ARBA" id="ARBA00022630"/>
    </source>
</evidence>
<feature type="binding site" evidence="7">
    <location>
        <position position="91"/>
    </location>
    <ligand>
        <name>NADP(+)</name>
        <dbReference type="ChEBI" id="CHEBI:58349"/>
    </ligand>
</feature>
<dbReference type="SUPFAM" id="SSF63380">
    <property type="entry name" value="Riboflavin synthase domain-like"/>
    <property type="match status" value="1"/>
</dbReference>
<dbReference type="InterPro" id="IPR017927">
    <property type="entry name" value="FAD-bd_FR_type"/>
</dbReference>
<dbReference type="AlphaFoldDB" id="A0A545U9K6"/>
<dbReference type="Pfam" id="PF00970">
    <property type="entry name" value="FAD_binding_6"/>
    <property type="match status" value="1"/>
</dbReference>
<dbReference type="GO" id="GO:0016491">
    <property type="term" value="F:oxidoreductase activity"/>
    <property type="evidence" value="ECO:0007669"/>
    <property type="project" value="UniProtKB-KW"/>
</dbReference>
<evidence type="ECO:0000256" key="7">
    <source>
        <dbReference type="PIRSR" id="PIRSR000361-1"/>
    </source>
</evidence>
<keyword evidence="3 6" id="KW-0274">FAD</keyword>
<dbReference type="SUPFAM" id="SSF52343">
    <property type="entry name" value="Ferredoxin reductase-like, C-terminal NADP-linked domain"/>
    <property type="match status" value="1"/>
</dbReference>
<dbReference type="InterPro" id="IPR015701">
    <property type="entry name" value="FNR"/>
</dbReference>
<sequence>MRLQDYDTGATYKATVLSNTRITPAASPEEVREIVLEVQQQAFEYRIGQSIGVIVPGSDEIGHRHHFRLYSVADTADWNNNGKPEVKLCVKRCSYIDAYSGEEYRGIASNYLCDLQSGASLTINGPFGSPFPVPEDKDTDLLLIGMGTGIAPFRAFIKHLYRDVGDWRGRVRLFYGARSGIELLYMNNEKDDFGQYYDEETFEAIKALSPRPHWSDPVAMDSALEQWAEELFEMLTHKKGYSYIAGRMDIQATLDKVFGRIAGSAEKWQQIKSELIEEDRWIELIY</sequence>